<dbReference type="EMBL" id="UINC01230234">
    <property type="protein sequence ID" value="SVE62278.1"/>
    <property type="molecule type" value="Genomic_DNA"/>
</dbReference>
<reference evidence="2" key="1">
    <citation type="submission" date="2018-05" db="EMBL/GenBank/DDBJ databases">
        <authorList>
            <person name="Lanie J.A."/>
            <person name="Ng W.-L."/>
            <person name="Kazmierczak K.M."/>
            <person name="Andrzejewski T.M."/>
            <person name="Davidsen T.M."/>
            <person name="Wayne K.J."/>
            <person name="Tettelin H."/>
            <person name="Glass J.I."/>
            <person name="Rusch D."/>
            <person name="Podicherti R."/>
            <person name="Tsui H.-C.T."/>
            <person name="Winkler M.E."/>
        </authorList>
    </citation>
    <scope>NUCLEOTIDE SEQUENCE</scope>
</reference>
<sequence>MVAKIRQFRWDDAEQITGLFNTINGIVGTEKEFSHELMSQTLAHPSCRPEVNCFVAESPGGQLVGYALASPEIPIGRTVASGGVLEEHRSSGIGRSLLGRISDHVENLGVAVFHIQASLASQHARHMLESEDFVHVKDYWQ</sequence>
<name>A0A383F1L1_9ZZZZ</name>
<dbReference type="SUPFAM" id="SSF55729">
    <property type="entry name" value="Acyl-CoA N-acyltransferases (Nat)"/>
    <property type="match status" value="1"/>
</dbReference>
<feature type="domain" description="N-acetyltransferase" evidence="1">
    <location>
        <begin position="3"/>
        <end position="141"/>
    </location>
</feature>
<dbReference type="Gene3D" id="3.40.630.30">
    <property type="match status" value="1"/>
</dbReference>
<protein>
    <recommendedName>
        <fullName evidence="1">N-acetyltransferase domain-containing protein</fullName>
    </recommendedName>
</protein>
<organism evidence="2">
    <name type="scientific">marine metagenome</name>
    <dbReference type="NCBI Taxonomy" id="408172"/>
    <lineage>
        <taxon>unclassified sequences</taxon>
        <taxon>metagenomes</taxon>
        <taxon>ecological metagenomes</taxon>
    </lineage>
</organism>
<dbReference type="InterPro" id="IPR016181">
    <property type="entry name" value="Acyl_CoA_acyltransferase"/>
</dbReference>
<evidence type="ECO:0000313" key="2">
    <source>
        <dbReference type="EMBL" id="SVE62278.1"/>
    </source>
</evidence>
<gene>
    <name evidence="2" type="ORF">METZ01_LOCUS515132</name>
</gene>
<dbReference type="InterPro" id="IPR000182">
    <property type="entry name" value="GNAT_dom"/>
</dbReference>
<proteinExistence type="predicted"/>
<dbReference type="GO" id="GO:0016747">
    <property type="term" value="F:acyltransferase activity, transferring groups other than amino-acyl groups"/>
    <property type="evidence" value="ECO:0007669"/>
    <property type="project" value="InterPro"/>
</dbReference>
<accession>A0A383F1L1</accession>
<dbReference type="CDD" id="cd04301">
    <property type="entry name" value="NAT_SF"/>
    <property type="match status" value="1"/>
</dbReference>
<dbReference type="Pfam" id="PF13508">
    <property type="entry name" value="Acetyltransf_7"/>
    <property type="match status" value="1"/>
</dbReference>
<dbReference type="PROSITE" id="PS51186">
    <property type="entry name" value="GNAT"/>
    <property type="match status" value="1"/>
</dbReference>
<evidence type="ECO:0000259" key="1">
    <source>
        <dbReference type="PROSITE" id="PS51186"/>
    </source>
</evidence>
<dbReference type="AlphaFoldDB" id="A0A383F1L1"/>
<feature type="non-terminal residue" evidence="2">
    <location>
        <position position="141"/>
    </location>
</feature>